<dbReference type="eggNOG" id="COG0526">
    <property type="taxonomic scope" value="Bacteria"/>
</dbReference>
<dbReference type="RefSeq" id="WP_007085740.1">
    <property type="nucleotide sequence ID" value="NZ_AJLS01000097.1"/>
</dbReference>
<comment type="caution">
    <text evidence="1">The sequence shown here is derived from an EMBL/GenBank/DDBJ whole genome shotgun (WGS) entry which is preliminary data.</text>
</comment>
<keyword evidence="2" id="KW-1185">Reference proteome</keyword>
<dbReference type="PATRIC" id="fig|1117379.3.peg.2830"/>
<gene>
    <name evidence="1" type="ORF">BABA_13707</name>
</gene>
<organism evidence="1 2">
    <name type="scientific">Neobacillus bataviensis LMG 21833</name>
    <dbReference type="NCBI Taxonomy" id="1117379"/>
    <lineage>
        <taxon>Bacteria</taxon>
        <taxon>Bacillati</taxon>
        <taxon>Bacillota</taxon>
        <taxon>Bacilli</taxon>
        <taxon>Bacillales</taxon>
        <taxon>Bacillaceae</taxon>
        <taxon>Neobacillus</taxon>
    </lineage>
</organism>
<reference evidence="1 2" key="1">
    <citation type="journal article" date="2012" name="Front. Microbiol.">
        <title>Redundancy and modularity in membrane-associated dissimilatory nitrate reduction in Bacillus.</title>
        <authorList>
            <person name="Heylen K."/>
            <person name="Keltjens J."/>
        </authorList>
    </citation>
    <scope>NUCLEOTIDE SEQUENCE [LARGE SCALE GENOMIC DNA]</scope>
    <source>
        <strain evidence="2">LMG 21833T</strain>
    </source>
</reference>
<dbReference type="STRING" id="1117379.BABA_13707"/>
<protein>
    <submittedName>
        <fullName evidence="1">Uncharacterized protein</fullName>
    </submittedName>
</protein>
<sequence length="351" mass="38127">MSNLGVSSKILTIEDGLFEEAWYDGLPVVPPTRERVDEVLKEVDRDPLEIVGIIPPMMGVATVEKVAIHMVMAGCKPEYAPVVFTALETMLKPTFNLNGVQATTHNCAPLLVVSGSIVKKLGINFGSNVFGSGFRANATIGRAIRLILLNLGGAIPGELDNSTFGHPGKFSFCIAEDEESNPWASLHEDYGLARDASAATIFACEAPHSVNDHINHHAKGILATIADTMATLGNNNLHCHGDVMVVISPEHAATIAKDHWTKQDVKEFLFEKARVPMHLAKTGGMYSKENKEAFWPKWLQEADDSEMVPLVKSPDRIAVTVAGGLGRFSMVLHGWGFGGDLHCSQINPYKY</sequence>
<accession>K6DFT9</accession>
<name>K6DFT9_9BACI</name>
<evidence type="ECO:0000313" key="2">
    <source>
        <dbReference type="Proteomes" id="UP000006316"/>
    </source>
</evidence>
<dbReference type="Proteomes" id="UP000006316">
    <property type="component" value="Unassembled WGS sequence"/>
</dbReference>
<evidence type="ECO:0000313" key="1">
    <source>
        <dbReference type="EMBL" id="EKN66948.1"/>
    </source>
</evidence>
<dbReference type="EMBL" id="AJLS01000097">
    <property type="protein sequence ID" value="EKN66948.1"/>
    <property type="molecule type" value="Genomic_DNA"/>
</dbReference>
<proteinExistence type="predicted"/>
<dbReference type="AlphaFoldDB" id="K6DFT9"/>